<protein>
    <submittedName>
        <fullName evidence="2">Glycosyltransferase</fullName>
    </submittedName>
</protein>
<dbReference type="EMBL" id="RPHB01000004">
    <property type="protein sequence ID" value="MBW3468313.1"/>
    <property type="molecule type" value="Genomic_DNA"/>
</dbReference>
<dbReference type="PANTHER" id="PTHR45947">
    <property type="entry name" value="SULFOQUINOVOSYL TRANSFERASE SQD2"/>
    <property type="match status" value="1"/>
</dbReference>
<dbReference type="InterPro" id="IPR001296">
    <property type="entry name" value="Glyco_trans_1"/>
</dbReference>
<organism evidence="2 3">
    <name type="scientific">Arthrospiribacter ruber</name>
    <dbReference type="NCBI Taxonomy" id="2487934"/>
    <lineage>
        <taxon>Bacteria</taxon>
        <taxon>Pseudomonadati</taxon>
        <taxon>Bacteroidota</taxon>
        <taxon>Cytophagia</taxon>
        <taxon>Cytophagales</taxon>
        <taxon>Cyclobacteriaceae</taxon>
        <taxon>Arthrospiribacter</taxon>
    </lineage>
</organism>
<evidence type="ECO:0000259" key="1">
    <source>
        <dbReference type="Pfam" id="PF00534"/>
    </source>
</evidence>
<accession>A0A951IWU1</accession>
<proteinExistence type="predicted"/>
<reference evidence="2 3" key="1">
    <citation type="journal article" date="2020" name="Syst. Appl. Microbiol.">
        <title>Arthrospiribacter ruber gen. nov., sp. nov., a novel bacterium isolated from Arthrospira cultures.</title>
        <authorList>
            <person name="Waleron M."/>
            <person name="Misztak A."/>
            <person name="Waleron M.M."/>
            <person name="Furmaniak M."/>
            <person name="Mrozik A."/>
            <person name="Waleron K."/>
        </authorList>
    </citation>
    <scope>NUCLEOTIDE SEQUENCE [LARGE SCALE GENOMIC DNA]</scope>
    <source>
        <strain evidence="2 3">DPMB0001</strain>
    </source>
</reference>
<dbReference type="AlphaFoldDB" id="A0A951IWU1"/>
<dbReference type="PANTHER" id="PTHR45947:SF3">
    <property type="entry name" value="SULFOQUINOVOSYL TRANSFERASE SQD2"/>
    <property type="match status" value="1"/>
</dbReference>
<sequence>MNNRILITVPNLYLPGGVAVLYSSLDFQNQGLAQYFPIYFDEANFTRLGKVKRLIFKYTKFFKVIDMADTILINPSLTFNSFLRDSIFAIIAKLRKKKLIVFWHGWEEETEYVIKNSTFMRFLFKISFGRADGTIILGTVFKNKIRDLGLKMNSEFLLFQNVANSGFIDYEKSFSPKKIQNEVRILFMSRIEENKGALEVVKIFQGLKEKNNGINVQLTVAGDGEILSEIKEYIKENKIQNVIFPGHVEGLDKHILFERSHLFVFPSSYGEGMPLVIIEGMAYGLPIISSPKGGIPDIIQEGVNGFLVDSDDIDGYIDNIINIINNSELYEAISTNNFAYAFNNLTPDVGRKKLIDFCNKVYEK</sequence>
<dbReference type="InterPro" id="IPR050194">
    <property type="entry name" value="Glycosyltransferase_grp1"/>
</dbReference>
<dbReference type="RefSeq" id="WP_219289402.1">
    <property type="nucleotide sequence ID" value="NZ_RPHB01000004.1"/>
</dbReference>
<evidence type="ECO:0000313" key="3">
    <source>
        <dbReference type="Proteomes" id="UP000727490"/>
    </source>
</evidence>
<keyword evidence="3" id="KW-1185">Reference proteome</keyword>
<name>A0A951IWU1_9BACT</name>
<feature type="domain" description="Glycosyl transferase family 1" evidence="1">
    <location>
        <begin position="173"/>
        <end position="337"/>
    </location>
</feature>
<dbReference type="GO" id="GO:0016757">
    <property type="term" value="F:glycosyltransferase activity"/>
    <property type="evidence" value="ECO:0007669"/>
    <property type="project" value="InterPro"/>
</dbReference>
<evidence type="ECO:0000313" key="2">
    <source>
        <dbReference type="EMBL" id="MBW3468313.1"/>
    </source>
</evidence>
<dbReference type="CDD" id="cd03801">
    <property type="entry name" value="GT4_PimA-like"/>
    <property type="match status" value="1"/>
</dbReference>
<dbReference type="Pfam" id="PF00534">
    <property type="entry name" value="Glycos_transf_1"/>
    <property type="match status" value="1"/>
</dbReference>
<gene>
    <name evidence="2" type="ORF">EGN73_10895</name>
</gene>
<comment type="caution">
    <text evidence="2">The sequence shown here is derived from an EMBL/GenBank/DDBJ whole genome shotgun (WGS) entry which is preliminary data.</text>
</comment>
<dbReference type="Proteomes" id="UP000727490">
    <property type="component" value="Unassembled WGS sequence"/>
</dbReference>